<evidence type="ECO:0000256" key="2">
    <source>
        <dbReference type="SAM" id="SignalP"/>
    </source>
</evidence>
<evidence type="ECO:0000256" key="1">
    <source>
        <dbReference type="SAM" id="MobiDB-lite"/>
    </source>
</evidence>
<feature type="region of interest" description="Disordered" evidence="1">
    <location>
        <begin position="19"/>
        <end position="45"/>
    </location>
</feature>
<dbReference type="Proteomes" id="UP001296873">
    <property type="component" value="Unassembled WGS sequence"/>
</dbReference>
<dbReference type="EMBL" id="NRRL01000099">
    <property type="protein sequence ID" value="MBK1670518.1"/>
    <property type="molecule type" value="Genomic_DNA"/>
</dbReference>
<feature type="chain" id="PRO_5047210889" description="AAA+ family ATPase" evidence="2">
    <location>
        <begin position="24"/>
        <end position="108"/>
    </location>
</feature>
<accession>A0ABS1DM06</accession>
<dbReference type="RefSeq" id="WP_200342882.1">
    <property type="nucleotide sequence ID" value="NZ_NRRL01000099.1"/>
</dbReference>
<gene>
    <name evidence="3" type="ORF">CKO28_21065</name>
</gene>
<evidence type="ECO:0000313" key="4">
    <source>
        <dbReference type="Proteomes" id="UP001296873"/>
    </source>
</evidence>
<reference evidence="3 4" key="1">
    <citation type="journal article" date="2020" name="Microorganisms">
        <title>Osmotic Adaptation and Compatible Solute Biosynthesis of Phototrophic Bacteria as Revealed from Genome Analyses.</title>
        <authorList>
            <person name="Imhoff J.F."/>
            <person name="Rahn T."/>
            <person name="Kunzel S."/>
            <person name="Keller A."/>
            <person name="Neulinger S.C."/>
        </authorList>
    </citation>
    <scope>NUCLEOTIDE SEQUENCE [LARGE SCALE GENOMIC DNA]</scope>
    <source>
        <strain evidence="3 4">DSM 9895</strain>
    </source>
</reference>
<feature type="region of interest" description="Disordered" evidence="1">
    <location>
        <begin position="62"/>
        <end position="108"/>
    </location>
</feature>
<name>A0ABS1DM06_9PROT</name>
<keyword evidence="2" id="KW-0732">Signal</keyword>
<sequence>MAIRTLTLATGLTLALAVPPAAAQEPAPEDSPSGDSPGEMALEGVEQLMNAIETFVHSLPMYGAPRIDEDGNIVIPRLDNGDQPDRTPERKPDKPDQSPNGDGGVTEI</sequence>
<organism evidence="3 4">
    <name type="scientific">Rhodovibrio sodomensis</name>
    <dbReference type="NCBI Taxonomy" id="1088"/>
    <lineage>
        <taxon>Bacteria</taxon>
        <taxon>Pseudomonadati</taxon>
        <taxon>Pseudomonadota</taxon>
        <taxon>Alphaproteobacteria</taxon>
        <taxon>Rhodospirillales</taxon>
        <taxon>Rhodovibrionaceae</taxon>
        <taxon>Rhodovibrio</taxon>
    </lineage>
</organism>
<protein>
    <recommendedName>
        <fullName evidence="5">AAA+ family ATPase</fullName>
    </recommendedName>
</protein>
<feature type="compositionally biased region" description="Basic and acidic residues" evidence="1">
    <location>
        <begin position="79"/>
        <end position="96"/>
    </location>
</feature>
<evidence type="ECO:0000313" key="3">
    <source>
        <dbReference type="EMBL" id="MBK1670518.1"/>
    </source>
</evidence>
<evidence type="ECO:0008006" key="5">
    <source>
        <dbReference type="Google" id="ProtNLM"/>
    </source>
</evidence>
<proteinExistence type="predicted"/>
<keyword evidence="4" id="KW-1185">Reference proteome</keyword>
<feature type="signal peptide" evidence="2">
    <location>
        <begin position="1"/>
        <end position="23"/>
    </location>
</feature>
<comment type="caution">
    <text evidence="3">The sequence shown here is derived from an EMBL/GenBank/DDBJ whole genome shotgun (WGS) entry which is preliminary data.</text>
</comment>